<proteinExistence type="predicted"/>
<keyword evidence="3" id="KW-1185">Reference proteome</keyword>
<protein>
    <submittedName>
        <fullName evidence="2">Uncharacterized protein</fullName>
    </submittedName>
</protein>
<feature type="chain" id="PRO_5022904540" evidence="1">
    <location>
        <begin position="25"/>
        <end position="138"/>
    </location>
</feature>
<evidence type="ECO:0000256" key="1">
    <source>
        <dbReference type="SAM" id="SignalP"/>
    </source>
</evidence>
<organism evidence="2 3">
    <name type="scientific">Posidoniimonas polymericola</name>
    <dbReference type="NCBI Taxonomy" id="2528002"/>
    <lineage>
        <taxon>Bacteria</taxon>
        <taxon>Pseudomonadati</taxon>
        <taxon>Planctomycetota</taxon>
        <taxon>Planctomycetia</taxon>
        <taxon>Pirellulales</taxon>
        <taxon>Lacipirellulaceae</taxon>
        <taxon>Posidoniimonas</taxon>
    </lineage>
</organism>
<dbReference type="AlphaFoldDB" id="A0A5C5YM63"/>
<dbReference type="Proteomes" id="UP000318478">
    <property type="component" value="Unassembled WGS sequence"/>
</dbReference>
<evidence type="ECO:0000313" key="3">
    <source>
        <dbReference type="Proteomes" id="UP000318478"/>
    </source>
</evidence>
<feature type="signal peptide" evidence="1">
    <location>
        <begin position="1"/>
        <end position="24"/>
    </location>
</feature>
<dbReference type="RefSeq" id="WP_146587734.1">
    <property type="nucleotide sequence ID" value="NZ_SJPO01000006.1"/>
</dbReference>
<dbReference type="EMBL" id="SJPO01000006">
    <property type="protein sequence ID" value="TWT75920.1"/>
    <property type="molecule type" value="Genomic_DNA"/>
</dbReference>
<comment type="caution">
    <text evidence="2">The sequence shown here is derived from an EMBL/GenBank/DDBJ whole genome shotgun (WGS) entry which is preliminary data.</text>
</comment>
<sequence precursor="true">MARRILLTCALAAGLLGAASSALAYDGCGGGYGFGLGYMYGSLDYRVPYFAAHPPVYYSAPVPRTYGHSPFAYPPHFRTPEIVETIQPLTINNPFVPSDSVEASVDADQTAKAAAPQPLVVINPYVEQPRVMQASHSL</sequence>
<name>A0A5C5YM63_9BACT</name>
<reference evidence="2 3" key="1">
    <citation type="submission" date="2019-02" db="EMBL/GenBank/DDBJ databases">
        <title>Deep-cultivation of Planctomycetes and their phenomic and genomic characterization uncovers novel biology.</title>
        <authorList>
            <person name="Wiegand S."/>
            <person name="Jogler M."/>
            <person name="Boedeker C."/>
            <person name="Pinto D."/>
            <person name="Vollmers J."/>
            <person name="Rivas-Marin E."/>
            <person name="Kohn T."/>
            <person name="Peeters S.H."/>
            <person name="Heuer A."/>
            <person name="Rast P."/>
            <person name="Oberbeckmann S."/>
            <person name="Bunk B."/>
            <person name="Jeske O."/>
            <person name="Meyerdierks A."/>
            <person name="Storesund J.E."/>
            <person name="Kallscheuer N."/>
            <person name="Luecker S."/>
            <person name="Lage O.M."/>
            <person name="Pohl T."/>
            <person name="Merkel B.J."/>
            <person name="Hornburger P."/>
            <person name="Mueller R.-W."/>
            <person name="Bruemmer F."/>
            <person name="Labrenz M."/>
            <person name="Spormann A.M."/>
            <person name="Op Den Camp H."/>
            <person name="Overmann J."/>
            <person name="Amann R."/>
            <person name="Jetten M.S.M."/>
            <person name="Mascher T."/>
            <person name="Medema M.H."/>
            <person name="Devos D.P."/>
            <person name="Kaster A.-K."/>
            <person name="Ovreas L."/>
            <person name="Rohde M."/>
            <person name="Galperin M.Y."/>
            <person name="Jogler C."/>
        </authorList>
    </citation>
    <scope>NUCLEOTIDE SEQUENCE [LARGE SCALE GENOMIC DNA]</scope>
    <source>
        <strain evidence="2 3">Pla123a</strain>
    </source>
</reference>
<dbReference type="OrthoDB" id="267431at2"/>
<accession>A0A5C5YM63</accession>
<keyword evidence="1" id="KW-0732">Signal</keyword>
<gene>
    <name evidence="2" type="ORF">Pla123a_27050</name>
</gene>
<evidence type="ECO:0000313" key="2">
    <source>
        <dbReference type="EMBL" id="TWT75920.1"/>
    </source>
</evidence>